<dbReference type="SUPFAM" id="SSF56601">
    <property type="entry name" value="beta-lactamase/transpeptidase-like"/>
    <property type="match status" value="1"/>
</dbReference>
<name>A0A447IGR2_9HYPH</name>
<keyword evidence="3" id="KW-1185">Reference proteome</keyword>
<dbReference type="EMBL" id="UZWD01000064">
    <property type="protein sequence ID" value="VDS06690.1"/>
    <property type="molecule type" value="Genomic_DNA"/>
</dbReference>
<dbReference type="InterPro" id="IPR050789">
    <property type="entry name" value="Diverse_Enzym_Activities"/>
</dbReference>
<dbReference type="PANTHER" id="PTHR43283:SF3">
    <property type="entry name" value="BETA-LACTAMASE FAMILY PROTEIN (AFU_ORTHOLOGUE AFUA_5G07500)"/>
    <property type="match status" value="1"/>
</dbReference>
<dbReference type="InterPro" id="IPR012338">
    <property type="entry name" value="Beta-lactam/transpept-like"/>
</dbReference>
<dbReference type="RefSeq" id="WP_126152202.1">
    <property type="nucleotide sequence ID" value="NZ_JBHTMH010000001.1"/>
</dbReference>
<dbReference type="Gene3D" id="3.40.710.10">
    <property type="entry name" value="DD-peptidase/beta-lactamase superfamily"/>
    <property type="match status" value="1"/>
</dbReference>
<organism evidence="2 3">
    <name type="scientific">Devosia equisanguinis</name>
    <dbReference type="NCBI Taxonomy" id="2490941"/>
    <lineage>
        <taxon>Bacteria</taxon>
        <taxon>Pseudomonadati</taxon>
        <taxon>Pseudomonadota</taxon>
        <taxon>Alphaproteobacteria</taxon>
        <taxon>Hyphomicrobiales</taxon>
        <taxon>Devosiaceae</taxon>
        <taxon>Devosia</taxon>
    </lineage>
</organism>
<accession>A0A447IGR2</accession>
<gene>
    <name evidence="2" type="primary">estB_3</name>
    <name evidence="2" type="ORF">DEVEQU_03855</name>
</gene>
<dbReference type="Pfam" id="PF00144">
    <property type="entry name" value="Beta-lactamase"/>
    <property type="match status" value="1"/>
</dbReference>
<dbReference type="Proteomes" id="UP000268844">
    <property type="component" value="Unassembled WGS sequence"/>
</dbReference>
<evidence type="ECO:0000313" key="2">
    <source>
        <dbReference type="EMBL" id="VDS06690.1"/>
    </source>
</evidence>
<proteinExistence type="predicted"/>
<dbReference type="GO" id="GO:0016787">
    <property type="term" value="F:hydrolase activity"/>
    <property type="evidence" value="ECO:0007669"/>
    <property type="project" value="UniProtKB-KW"/>
</dbReference>
<dbReference type="AlphaFoldDB" id="A0A447IGR2"/>
<dbReference type="OrthoDB" id="9808046at2"/>
<dbReference type="InterPro" id="IPR001466">
    <property type="entry name" value="Beta-lactam-related"/>
</dbReference>
<protein>
    <submittedName>
        <fullName evidence="2">Esterase EstB</fullName>
        <ecNumber evidence="2">3.1.1.-</ecNumber>
    </submittedName>
</protein>
<dbReference type="PANTHER" id="PTHR43283">
    <property type="entry name" value="BETA-LACTAMASE-RELATED"/>
    <property type="match status" value="1"/>
</dbReference>
<keyword evidence="2" id="KW-0378">Hydrolase</keyword>
<reference evidence="2 3" key="1">
    <citation type="submission" date="2018-12" db="EMBL/GenBank/DDBJ databases">
        <authorList>
            <person name="Criscuolo A."/>
        </authorList>
    </citation>
    <scope>NUCLEOTIDE SEQUENCE [LARGE SCALE GENOMIC DNA]</scope>
    <source>
        <strain evidence="2">ACIP1116281</strain>
    </source>
</reference>
<dbReference type="EC" id="3.1.1.-" evidence="2"/>
<evidence type="ECO:0000259" key="1">
    <source>
        <dbReference type="Pfam" id="PF00144"/>
    </source>
</evidence>
<sequence>MTKHIEAVMDAAIDSQSIVGAELVVARHGDIVCRRTAGWFDREAGVPMIDNAIYRLASVTKPIVAATALAMADKELIALDERVAHYLPWFTPKSPDGSEAAITIHHLLTHTSGLAYGYPQDPEITTGLDATALSLEENFSRVAKLPLEFAPGTGWLYSVAIDVLGAVLAAVQGGSVEEAVRGHITGPLGMTDTGFFVADRARLAKPYADGRPATPMADPQQVLGTDGMGPTFSPSRIFDAKAFQSGGAGMAGTPGDILRFLEAMRNGGGGAVQHETVARAFSNQIGDIKRADAGQRFGYLGAIVDDPVAANSPSAKGTVNWGGVYGHSWLVDPANGLTVVSMSNTALEGCTGQYPKDLIRAVYADFID</sequence>
<evidence type="ECO:0000313" key="3">
    <source>
        <dbReference type="Proteomes" id="UP000268844"/>
    </source>
</evidence>
<feature type="domain" description="Beta-lactamase-related" evidence="1">
    <location>
        <begin position="6"/>
        <end position="348"/>
    </location>
</feature>